<dbReference type="EMBL" id="WJBH02000005">
    <property type="protein sequence ID" value="KAI9557802.1"/>
    <property type="molecule type" value="Genomic_DNA"/>
</dbReference>
<gene>
    <name evidence="2" type="ORF">GHT06_014551</name>
</gene>
<proteinExistence type="predicted"/>
<feature type="signal peptide" evidence="1">
    <location>
        <begin position="1"/>
        <end position="20"/>
    </location>
</feature>
<keyword evidence="1" id="KW-0732">Signal</keyword>
<evidence type="ECO:0000313" key="2">
    <source>
        <dbReference type="EMBL" id="KAI9557802.1"/>
    </source>
</evidence>
<dbReference type="Proteomes" id="UP000820818">
    <property type="component" value="Linkage Group LG5"/>
</dbReference>
<accession>A0AAD5KQ20</accession>
<name>A0AAD5KQ20_9CRUS</name>
<organism evidence="2 3">
    <name type="scientific">Daphnia sinensis</name>
    <dbReference type="NCBI Taxonomy" id="1820382"/>
    <lineage>
        <taxon>Eukaryota</taxon>
        <taxon>Metazoa</taxon>
        <taxon>Ecdysozoa</taxon>
        <taxon>Arthropoda</taxon>
        <taxon>Crustacea</taxon>
        <taxon>Branchiopoda</taxon>
        <taxon>Diplostraca</taxon>
        <taxon>Cladocera</taxon>
        <taxon>Anomopoda</taxon>
        <taxon>Daphniidae</taxon>
        <taxon>Daphnia</taxon>
        <taxon>Daphnia similis group</taxon>
    </lineage>
</organism>
<dbReference type="AlphaFoldDB" id="A0AAD5KQ20"/>
<evidence type="ECO:0000313" key="3">
    <source>
        <dbReference type="Proteomes" id="UP000820818"/>
    </source>
</evidence>
<evidence type="ECO:0000256" key="1">
    <source>
        <dbReference type="SAM" id="SignalP"/>
    </source>
</evidence>
<comment type="caution">
    <text evidence="2">The sequence shown here is derived from an EMBL/GenBank/DDBJ whole genome shotgun (WGS) entry which is preliminary data.</text>
</comment>
<keyword evidence="3" id="KW-1185">Reference proteome</keyword>
<protein>
    <submittedName>
        <fullName evidence="2">Uncharacterized protein</fullName>
    </submittedName>
</protein>
<reference evidence="2 3" key="1">
    <citation type="submission" date="2022-05" db="EMBL/GenBank/DDBJ databases">
        <title>A multi-omics perspective on studying reproductive biology in Daphnia sinensis.</title>
        <authorList>
            <person name="Jia J."/>
        </authorList>
    </citation>
    <scope>NUCLEOTIDE SEQUENCE [LARGE SCALE GENOMIC DNA]</scope>
    <source>
        <strain evidence="2 3">WSL</strain>
    </source>
</reference>
<feature type="chain" id="PRO_5042093362" evidence="1">
    <location>
        <begin position="21"/>
        <end position="166"/>
    </location>
</feature>
<sequence length="166" mass="18942">MLVQEMTLFVVVCVAWQVNGLPFISHSKQTGTEDKAQNVLDNWKSYHIFPHWVAEIGEICLFAIDFVWHHELTEHIQEVGSEVSEINSKLDAILATSPAASRLFSQLKKSSHHPPPDENFIWDYQSSTPTPTIQQQVVRWKKRIADDNNIRSNVYTNGVSPYPLSV</sequence>